<name>A0A4R2PZE1_9RHOB</name>
<gene>
    <name evidence="1" type="ORF">EV662_107219</name>
</gene>
<proteinExistence type="predicted"/>
<keyword evidence="2" id="KW-1185">Reference proteome</keyword>
<comment type="caution">
    <text evidence="1">The sequence shown here is derived from an EMBL/GenBank/DDBJ whole genome shotgun (WGS) entry which is preliminary data.</text>
</comment>
<reference evidence="1 2" key="1">
    <citation type="submission" date="2019-03" db="EMBL/GenBank/DDBJ databases">
        <title>Genomic Encyclopedia of Type Strains, Phase IV (KMG-IV): sequencing the most valuable type-strain genomes for metagenomic binning, comparative biology and taxonomic classification.</title>
        <authorList>
            <person name="Goeker M."/>
        </authorList>
    </citation>
    <scope>NUCLEOTIDE SEQUENCE [LARGE SCALE GENOMIC DNA]</scope>
    <source>
        <strain evidence="1 2">DSM 18063</strain>
    </source>
</reference>
<protein>
    <submittedName>
        <fullName evidence="1">Uncharacterized protein</fullName>
    </submittedName>
</protein>
<dbReference type="RefSeq" id="WP_243695840.1">
    <property type="nucleotide sequence ID" value="NZ_SLXP01000007.1"/>
</dbReference>
<sequence>MRDTGATGLRLTATRLRAGVWEGVLDGAAGEAPPAIEVVHLETPLSGVTLTPDADLPGRYAVRVPIPADLLSDGVQTFVVREAAGGATLASFAIVAGAPLDHDLRAEIDLLRAELDLLKKAFRRHCVETM</sequence>
<accession>A0A4R2PZE1</accession>
<dbReference type="EMBL" id="SLXP01000007">
    <property type="protein sequence ID" value="TCP40608.1"/>
    <property type="molecule type" value="Genomic_DNA"/>
</dbReference>
<dbReference type="Proteomes" id="UP000294835">
    <property type="component" value="Unassembled WGS sequence"/>
</dbReference>
<dbReference type="AlphaFoldDB" id="A0A4R2PZE1"/>
<evidence type="ECO:0000313" key="1">
    <source>
        <dbReference type="EMBL" id="TCP40608.1"/>
    </source>
</evidence>
<organism evidence="1 2">
    <name type="scientific">Rhodovulum marinum</name>
    <dbReference type="NCBI Taxonomy" id="320662"/>
    <lineage>
        <taxon>Bacteria</taxon>
        <taxon>Pseudomonadati</taxon>
        <taxon>Pseudomonadota</taxon>
        <taxon>Alphaproteobacteria</taxon>
        <taxon>Rhodobacterales</taxon>
        <taxon>Paracoccaceae</taxon>
        <taxon>Rhodovulum</taxon>
    </lineage>
</organism>
<evidence type="ECO:0000313" key="2">
    <source>
        <dbReference type="Proteomes" id="UP000294835"/>
    </source>
</evidence>